<name>A0A2P2D9L3_9LEPT</name>
<keyword evidence="2" id="KW-1185">Reference proteome</keyword>
<keyword evidence="1" id="KW-0449">Lipoprotein</keyword>
<dbReference type="AlphaFoldDB" id="A0A2P2D9L3"/>
<sequence>MKSIKPIKLILVSTLFFIGCGSISRGCAKYFGYDEVCVDGVRYIQFTSGASVKYNPDGTIATCR</sequence>
<dbReference type="Proteomes" id="UP000245206">
    <property type="component" value="Unassembled WGS sequence"/>
</dbReference>
<organism evidence="1 2">
    <name type="scientific">Leptospira ellinghausenii</name>
    <dbReference type="NCBI Taxonomy" id="1917822"/>
    <lineage>
        <taxon>Bacteria</taxon>
        <taxon>Pseudomonadati</taxon>
        <taxon>Spirochaetota</taxon>
        <taxon>Spirochaetia</taxon>
        <taxon>Leptospirales</taxon>
        <taxon>Leptospiraceae</taxon>
        <taxon>Leptospira</taxon>
    </lineage>
</organism>
<evidence type="ECO:0000313" key="2">
    <source>
        <dbReference type="Proteomes" id="UP000245206"/>
    </source>
</evidence>
<gene>
    <name evidence="1" type="ORF">LPTSP2_05840</name>
</gene>
<reference evidence="2" key="1">
    <citation type="journal article" date="2019" name="Microbiol. Immunol.">
        <title>Molecular and phenotypic characterization of Leptospira johnsonii sp. nov., Leptospira ellinghausenii sp. nov. and Leptospira ryugenii sp. nov. isolated from soil and water in Japan.</title>
        <authorList>
            <person name="Masuzawa T."/>
            <person name="Saito M."/>
            <person name="Nakao R."/>
            <person name="Nikaido Y."/>
            <person name="Matsumoto M."/>
            <person name="Ogawa M."/>
            <person name="Yokoyama M."/>
            <person name="Hidaka Y."/>
            <person name="Tomita J."/>
            <person name="Sakakibara K."/>
            <person name="Suzuki K."/>
            <person name="Yasuda S."/>
            <person name="Sato H."/>
            <person name="Yamaguchi M."/>
            <person name="Yoshida S.I."/>
            <person name="Koizumi N."/>
            <person name="Kawamura Y."/>
        </authorList>
    </citation>
    <scope>NUCLEOTIDE SEQUENCE [LARGE SCALE GENOMIC DNA]</scope>
    <source>
        <strain evidence="2">E18</strain>
    </source>
</reference>
<evidence type="ECO:0000313" key="1">
    <source>
        <dbReference type="EMBL" id="GBF41312.1"/>
    </source>
</evidence>
<accession>A0A2P2D9L3</accession>
<dbReference type="EMBL" id="BFAZ01000003">
    <property type="protein sequence ID" value="GBF41312.1"/>
    <property type="molecule type" value="Genomic_DNA"/>
</dbReference>
<proteinExistence type="predicted"/>
<comment type="caution">
    <text evidence="1">The sequence shown here is derived from an EMBL/GenBank/DDBJ whole genome shotgun (WGS) entry which is preliminary data.</text>
</comment>
<protein>
    <submittedName>
        <fullName evidence="1">Lipoprotein</fullName>
    </submittedName>
</protein>
<dbReference type="PROSITE" id="PS51257">
    <property type="entry name" value="PROKAR_LIPOPROTEIN"/>
    <property type="match status" value="1"/>
</dbReference>
<dbReference type="OrthoDB" id="8910245at2"/>
<dbReference type="RefSeq" id="WP_108958534.1">
    <property type="nucleotide sequence ID" value="NZ_BFAZ01000003.1"/>
</dbReference>